<dbReference type="Pfam" id="PF13499">
    <property type="entry name" value="EF-hand_7"/>
    <property type="match status" value="1"/>
</dbReference>
<keyword evidence="6" id="KW-0645">Protease</keyword>
<dbReference type="CDD" id="cd00051">
    <property type="entry name" value="EFh"/>
    <property type="match status" value="1"/>
</dbReference>
<dbReference type="InterPro" id="IPR001375">
    <property type="entry name" value="Peptidase_S9_cat"/>
</dbReference>
<evidence type="ECO:0000256" key="3">
    <source>
        <dbReference type="ARBA" id="ARBA00023774"/>
    </source>
</evidence>
<dbReference type="FunFam" id="1.10.238.10:FF:000073">
    <property type="entry name" value="calcineurin B-like protein 3"/>
    <property type="match status" value="1"/>
</dbReference>
<evidence type="ECO:0000313" key="7">
    <source>
        <dbReference type="Proteomes" id="UP001293254"/>
    </source>
</evidence>
<dbReference type="Proteomes" id="UP001293254">
    <property type="component" value="Unassembled WGS sequence"/>
</dbReference>
<dbReference type="InterPro" id="IPR018247">
    <property type="entry name" value="EF_Hand_1_Ca_BS"/>
</dbReference>
<evidence type="ECO:0000259" key="5">
    <source>
        <dbReference type="PROSITE" id="PS50222"/>
    </source>
</evidence>
<dbReference type="GO" id="GO:0008239">
    <property type="term" value="F:dipeptidyl-peptidase activity"/>
    <property type="evidence" value="ECO:0007669"/>
    <property type="project" value="TreeGrafter"/>
</dbReference>
<proteinExistence type="inferred from homology"/>
<keyword evidence="1" id="KW-0677">Repeat</keyword>
<dbReference type="InterPro" id="IPR011992">
    <property type="entry name" value="EF-hand-dom_pair"/>
</dbReference>
<dbReference type="InterPro" id="IPR002469">
    <property type="entry name" value="Peptidase_S9B_N"/>
</dbReference>
<dbReference type="Gene3D" id="3.40.50.1820">
    <property type="entry name" value="alpha/beta hydrolase"/>
    <property type="match status" value="1"/>
</dbReference>
<dbReference type="InterPro" id="IPR050278">
    <property type="entry name" value="Serine_Prot_S9B/DPPIV"/>
</dbReference>
<dbReference type="InterPro" id="IPR000253">
    <property type="entry name" value="FHA_dom"/>
</dbReference>
<dbReference type="Gene3D" id="1.10.238.10">
    <property type="entry name" value="EF-hand"/>
    <property type="match status" value="1"/>
</dbReference>
<accession>A0AAE1YJT9</accession>
<keyword evidence="2" id="KW-0106">Calcium</keyword>
<protein>
    <submittedName>
        <fullName evidence="6">Dipeptidyl aminopeptidase 4</fullName>
    </submittedName>
</protein>
<dbReference type="SUPFAM" id="SSF47473">
    <property type="entry name" value="EF-hand"/>
    <property type="match status" value="1"/>
</dbReference>
<dbReference type="InterPro" id="IPR029058">
    <property type="entry name" value="AB_hydrolase_fold"/>
</dbReference>
<dbReference type="SUPFAM" id="SSF82171">
    <property type="entry name" value="DPP6 N-terminal domain-like"/>
    <property type="match status" value="1"/>
</dbReference>
<dbReference type="InterPro" id="IPR002048">
    <property type="entry name" value="EF_hand_dom"/>
</dbReference>
<keyword evidence="7" id="KW-1185">Reference proteome</keyword>
<comment type="caution">
    <text evidence="6">The sequence shown here is derived from an EMBL/GenBank/DDBJ whole genome shotgun (WGS) entry which is preliminary data.</text>
</comment>
<dbReference type="EMBL" id="JACGWO010000003">
    <property type="protein sequence ID" value="KAK4431333.1"/>
    <property type="molecule type" value="Genomic_DNA"/>
</dbReference>
<feature type="domain" description="EF-hand" evidence="5">
    <location>
        <begin position="148"/>
        <end position="183"/>
    </location>
</feature>
<evidence type="ECO:0000256" key="1">
    <source>
        <dbReference type="ARBA" id="ARBA00022737"/>
    </source>
</evidence>
<sequence length="1006" mass="113367">MGCFHSKSQRYVPGYEEPTVLAAETPFTVSEVEALYELFKKISSSIIDDGFIHKEEFQLALFRNKNKRNLFADRIFDLFDYKRNGVIEFGEFVRSLGVFHPVAPVEEKVAFAFRLYDLRHTGYIERDELKEMVLALLHESDLELSDDVVETIVDKTFGEADANGDGRIDLDEWKEFVSKHPSLIKNMTLPYLKDIALAFPSFVVRSEVEDTEVLDYLLKIESIGNLRNPSPDCPNPNPDPNLESVVDLHHWPITRGRLFDITAANGLDNCNVFPVEEIVQYPLPGYGTPTAISFSPDDSLIAYLFSPDFTLNRKLFVLDPKSGKHGLFFSPPDGGLDENNLSADEKLRRERLRERGLGVTRYEWVKTSPKRKRVMVPLPAGVYIQDTAVKPELKLPSVSSSPIIDPHISPDGTMLAYVRNNELHVLNLLYNMSKQLTVGANKNTITHGLAEFIAQEEMDRKNGFWWSPDSKLIAFTEVDSSEIPLFRIMHQGKSSVGSDAQEDHAYPFAGGSNVKVRLGVISANGGPVSWMNLVCGRGQESDEEYLARVSWMHGDVLTAQVLNRTHTKLKLLKFDIKTGQREVILQEENGTWINLHDSFTHLDKIPNKSSGGFIWASEKTGFRHLYLHDSDGVCLGPITEGDWMVEQVAGVNEASGLVYFTGTLDGPLESHLYCTNLFPDASHSLQAPLKLTHGKGKHLVVIDHQLQSFVDIYDSLDSPPNITVRSLLDGSLITSLYEQPVNIPRFKKLRLEPPEVLRLEAKDGTALYGALYKPDAAKFGPPPYKTMIHVYGGPSIQLVCDSWINTVDMRAQYLRSKGVLVWKMDNRGTARRGLKFAGALKYNCGQIDAEDQLTGAEWLIKQGLAKLGHIGLYGWSYGGYLSAMALARFPEVFKCAVSGAPVTSWDGYDTFYTEKYMGLPSENQSGYLQSSVMHHIDNMKGKLLLVHGMIDENVHFRHTARLVNALVAAGKPYELLIFPDERHMPRRLRDRIYMEERIWEFIERSL</sequence>
<dbReference type="Pfam" id="PF00930">
    <property type="entry name" value="DPPIV_N"/>
    <property type="match status" value="1"/>
</dbReference>
<dbReference type="Pfam" id="PF00326">
    <property type="entry name" value="Peptidase_S9"/>
    <property type="match status" value="1"/>
</dbReference>
<feature type="domain" description="EF-hand" evidence="5">
    <location>
        <begin position="67"/>
        <end position="102"/>
    </location>
</feature>
<dbReference type="GO" id="GO:0006508">
    <property type="term" value="P:proteolysis"/>
    <property type="evidence" value="ECO:0007669"/>
    <property type="project" value="InterPro"/>
</dbReference>
<comment type="similarity">
    <text evidence="3">Belongs to the calcineurin regulatory subunit family.</text>
</comment>
<dbReference type="Gene3D" id="2.140.10.30">
    <property type="entry name" value="Dipeptidylpeptidase IV, N-terminal domain"/>
    <property type="match status" value="1"/>
</dbReference>
<dbReference type="PANTHER" id="PTHR11731:SF193">
    <property type="entry name" value="DIPEPTIDYL PEPTIDASE 9"/>
    <property type="match status" value="1"/>
</dbReference>
<keyword evidence="6" id="KW-0378">Hydrolase</keyword>
<dbReference type="PROSITE" id="PS50006">
    <property type="entry name" value="FHA_DOMAIN"/>
    <property type="match status" value="1"/>
</dbReference>
<dbReference type="PROSITE" id="PS00018">
    <property type="entry name" value="EF_HAND_1"/>
    <property type="match status" value="1"/>
</dbReference>
<feature type="domain" description="FHA" evidence="4">
    <location>
        <begin position="533"/>
        <end position="594"/>
    </location>
</feature>
<evidence type="ECO:0000256" key="2">
    <source>
        <dbReference type="ARBA" id="ARBA00022837"/>
    </source>
</evidence>
<name>A0AAE1YJT9_9LAMI</name>
<gene>
    <name evidence="6" type="ORF">Salat_0895400</name>
</gene>
<evidence type="ECO:0000313" key="6">
    <source>
        <dbReference type="EMBL" id="KAK4431333.1"/>
    </source>
</evidence>
<dbReference type="GO" id="GO:0005509">
    <property type="term" value="F:calcium ion binding"/>
    <property type="evidence" value="ECO:0007669"/>
    <property type="project" value="InterPro"/>
</dbReference>
<dbReference type="SMART" id="SM00054">
    <property type="entry name" value="EFh"/>
    <property type="match status" value="3"/>
</dbReference>
<keyword evidence="6" id="KW-0031">Aminopeptidase</keyword>
<reference evidence="6" key="2">
    <citation type="journal article" date="2024" name="Plant">
        <title>Genomic evolution and insights into agronomic trait innovations of Sesamum species.</title>
        <authorList>
            <person name="Miao H."/>
            <person name="Wang L."/>
            <person name="Qu L."/>
            <person name="Liu H."/>
            <person name="Sun Y."/>
            <person name="Le M."/>
            <person name="Wang Q."/>
            <person name="Wei S."/>
            <person name="Zheng Y."/>
            <person name="Lin W."/>
            <person name="Duan Y."/>
            <person name="Cao H."/>
            <person name="Xiong S."/>
            <person name="Wang X."/>
            <person name="Wei L."/>
            <person name="Li C."/>
            <person name="Ma Q."/>
            <person name="Ju M."/>
            <person name="Zhao R."/>
            <person name="Li G."/>
            <person name="Mu C."/>
            <person name="Tian Q."/>
            <person name="Mei H."/>
            <person name="Zhang T."/>
            <person name="Gao T."/>
            <person name="Zhang H."/>
        </authorList>
    </citation>
    <scope>NUCLEOTIDE SEQUENCE</scope>
    <source>
        <strain evidence="6">3651</strain>
    </source>
</reference>
<dbReference type="GO" id="GO:0004177">
    <property type="term" value="F:aminopeptidase activity"/>
    <property type="evidence" value="ECO:0007669"/>
    <property type="project" value="UniProtKB-KW"/>
</dbReference>
<dbReference type="AlphaFoldDB" id="A0AAE1YJT9"/>
<reference evidence="6" key="1">
    <citation type="submission" date="2020-06" db="EMBL/GenBank/DDBJ databases">
        <authorList>
            <person name="Li T."/>
            <person name="Hu X."/>
            <person name="Zhang T."/>
            <person name="Song X."/>
            <person name="Zhang H."/>
            <person name="Dai N."/>
            <person name="Sheng W."/>
            <person name="Hou X."/>
            <person name="Wei L."/>
        </authorList>
    </citation>
    <scope>NUCLEOTIDE SEQUENCE</scope>
    <source>
        <strain evidence="6">3651</strain>
        <tissue evidence="6">Leaf</tissue>
    </source>
</reference>
<feature type="domain" description="EF-hand" evidence="5">
    <location>
        <begin position="104"/>
        <end position="139"/>
    </location>
</feature>
<dbReference type="PRINTS" id="PR00450">
    <property type="entry name" value="RECOVERIN"/>
</dbReference>
<evidence type="ECO:0000259" key="4">
    <source>
        <dbReference type="PROSITE" id="PS50006"/>
    </source>
</evidence>
<dbReference type="PANTHER" id="PTHR11731">
    <property type="entry name" value="PROTEASE FAMILY S9B,C DIPEPTIDYL-PEPTIDASE IV-RELATED"/>
    <property type="match status" value="1"/>
</dbReference>
<dbReference type="SUPFAM" id="SSF53474">
    <property type="entry name" value="alpha/beta-Hydrolases"/>
    <property type="match status" value="1"/>
</dbReference>
<dbReference type="PROSITE" id="PS50222">
    <property type="entry name" value="EF_HAND_2"/>
    <property type="match status" value="3"/>
</dbReference>
<organism evidence="6 7">
    <name type="scientific">Sesamum alatum</name>
    <dbReference type="NCBI Taxonomy" id="300844"/>
    <lineage>
        <taxon>Eukaryota</taxon>
        <taxon>Viridiplantae</taxon>
        <taxon>Streptophyta</taxon>
        <taxon>Embryophyta</taxon>
        <taxon>Tracheophyta</taxon>
        <taxon>Spermatophyta</taxon>
        <taxon>Magnoliopsida</taxon>
        <taxon>eudicotyledons</taxon>
        <taxon>Gunneridae</taxon>
        <taxon>Pentapetalae</taxon>
        <taxon>asterids</taxon>
        <taxon>lamiids</taxon>
        <taxon>Lamiales</taxon>
        <taxon>Pedaliaceae</taxon>
        <taxon>Sesamum</taxon>
    </lineage>
</organism>
<dbReference type="GO" id="GO:0008236">
    <property type="term" value="F:serine-type peptidase activity"/>
    <property type="evidence" value="ECO:0007669"/>
    <property type="project" value="InterPro"/>
</dbReference>